<comment type="caution">
    <text evidence="7">The sequence shown here is derived from an EMBL/GenBank/DDBJ whole genome shotgun (WGS) entry which is preliminary data.</text>
</comment>
<evidence type="ECO:0000313" key="7">
    <source>
        <dbReference type="EMBL" id="TQR84918.1"/>
    </source>
</evidence>
<protein>
    <submittedName>
        <fullName evidence="7">NAD(P)/FAD-dependent oxidoreductase</fullName>
    </submittedName>
</protein>
<proteinExistence type="inferred from homology"/>
<accession>A0A544VY51</accession>
<keyword evidence="4" id="KW-0274">FAD</keyword>
<comment type="cofactor">
    <cofactor evidence="1">
        <name>FAD</name>
        <dbReference type="ChEBI" id="CHEBI:57692"/>
    </cofactor>
</comment>
<dbReference type="SUPFAM" id="SSF51905">
    <property type="entry name" value="FAD/NAD(P)-binding domain"/>
    <property type="match status" value="1"/>
</dbReference>
<dbReference type="EMBL" id="VIFX01000025">
    <property type="protein sequence ID" value="TQR84918.1"/>
    <property type="molecule type" value="Genomic_DNA"/>
</dbReference>
<evidence type="ECO:0000256" key="5">
    <source>
        <dbReference type="ARBA" id="ARBA00023002"/>
    </source>
</evidence>
<name>A0A544VY51_9MYCO</name>
<dbReference type="Pfam" id="PF00743">
    <property type="entry name" value="FMO-like"/>
    <property type="match status" value="1"/>
</dbReference>
<sequence length="495" mass="55331">MATHLDVLIIGAGLSGVGSAVHLTKQSPWADFAILDAFDGPGGTWRSNTYPGARSDTDLFTYGFSFKPWEGAPIARGGPIRNYIGEVIDEYGLQDRIRYSRNVTAADWSSAESHWVVTAMCRDGRTERYTATFLWMCQGYYRHLEGYIPDWPGLSDFSGDVLHPQRWPQGYDCSGKRVLVIGSGATAVTIIPALADTAAHVTQLQRSPTYFVAAPNENELATRLRKLDIPKEWIHEIVRQQVLSDHDEWVKHSLANPEDAKKDLLAGVREALGGELTDDFVPQYKPWRQRVCYVPDNDYFDAIRSGTADVVTDEIDAFVSEGARLKSGAVLEADVVVTATGFNVSAFGDIAISQDGVPFDMRSTVTYRGILFTETPNFAWIVGYFRSAPYTLRVDLVGAFVCRLLNHMRRNGIAAVTPRLRPEDDDMVLLPYLDTEEFNPGYVQRAASTLPRRGDKHIWRHSQDYWADKADLCRVDFSDEPLHFQSRHAVIEAAG</sequence>
<dbReference type="PRINTS" id="PR00411">
    <property type="entry name" value="PNDRDTASEI"/>
</dbReference>
<dbReference type="PANTHER" id="PTHR43872">
    <property type="entry name" value="MONOOXYGENASE, PUTATIVE (AFU_ORTHOLOGUE AFUA_8G02570)-RELATED"/>
    <property type="match status" value="1"/>
</dbReference>
<dbReference type="GO" id="GO:0050661">
    <property type="term" value="F:NADP binding"/>
    <property type="evidence" value="ECO:0007669"/>
    <property type="project" value="InterPro"/>
</dbReference>
<dbReference type="Pfam" id="PF13450">
    <property type="entry name" value="NAD_binding_8"/>
    <property type="match status" value="1"/>
</dbReference>
<evidence type="ECO:0000256" key="6">
    <source>
        <dbReference type="ARBA" id="ARBA00023033"/>
    </source>
</evidence>
<dbReference type="PANTHER" id="PTHR43872:SF1">
    <property type="entry name" value="MONOOXYGENASE, PUTATIVE (AFU_ORTHOLOGUE AFUA_8G02570)-RELATED"/>
    <property type="match status" value="1"/>
</dbReference>
<keyword evidence="5" id="KW-0560">Oxidoreductase</keyword>
<reference evidence="7 8" key="1">
    <citation type="submission" date="2018-10" db="EMBL/GenBank/DDBJ databases">
        <title>Draft genome of Mycobacterium hodleri strain B.</title>
        <authorList>
            <person name="Amande T.J."/>
            <person name="Mcgenity T.J."/>
        </authorList>
    </citation>
    <scope>NUCLEOTIDE SEQUENCE [LARGE SCALE GENOMIC DNA]</scope>
    <source>
        <strain evidence="7 8">B</strain>
    </source>
</reference>
<dbReference type="AlphaFoldDB" id="A0A544VY51"/>
<gene>
    <name evidence="7" type="ORF">D8S82_19110</name>
</gene>
<dbReference type="InterPro" id="IPR020946">
    <property type="entry name" value="Flavin_mOase-like"/>
</dbReference>
<comment type="similarity">
    <text evidence="2">Belongs to the FAD-binding monooxygenase family.</text>
</comment>
<evidence type="ECO:0000256" key="2">
    <source>
        <dbReference type="ARBA" id="ARBA00010139"/>
    </source>
</evidence>
<dbReference type="Gene3D" id="3.50.50.60">
    <property type="entry name" value="FAD/NAD(P)-binding domain"/>
    <property type="match status" value="3"/>
</dbReference>
<dbReference type="InterPro" id="IPR051820">
    <property type="entry name" value="FAD-binding_MO"/>
</dbReference>
<dbReference type="GO" id="GO:0050660">
    <property type="term" value="F:flavin adenine dinucleotide binding"/>
    <property type="evidence" value="ECO:0007669"/>
    <property type="project" value="InterPro"/>
</dbReference>
<evidence type="ECO:0000313" key="8">
    <source>
        <dbReference type="Proteomes" id="UP000315759"/>
    </source>
</evidence>
<dbReference type="Proteomes" id="UP000315759">
    <property type="component" value="Unassembled WGS sequence"/>
</dbReference>
<dbReference type="RefSeq" id="WP_142553615.1">
    <property type="nucleotide sequence ID" value="NZ_VIFX01000025.1"/>
</dbReference>
<evidence type="ECO:0000256" key="3">
    <source>
        <dbReference type="ARBA" id="ARBA00022630"/>
    </source>
</evidence>
<evidence type="ECO:0000256" key="1">
    <source>
        <dbReference type="ARBA" id="ARBA00001974"/>
    </source>
</evidence>
<dbReference type="InterPro" id="IPR036188">
    <property type="entry name" value="FAD/NAD-bd_sf"/>
</dbReference>
<evidence type="ECO:0000256" key="4">
    <source>
        <dbReference type="ARBA" id="ARBA00022827"/>
    </source>
</evidence>
<dbReference type="GO" id="GO:0004499">
    <property type="term" value="F:N,N-dimethylaniline monooxygenase activity"/>
    <property type="evidence" value="ECO:0007669"/>
    <property type="project" value="InterPro"/>
</dbReference>
<organism evidence="7 8">
    <name type="scientific">Mycolicibacterium hodleri</name>
    <dbReference type="NCBI Taxonomy" id="49897"/>
    <lineage>
        <taxon>Bacteria</taxon>
        <taxon>Bacillati</taxon>
        <taxon>Actinomycetota</taxon>
        <taxon>Actinomycetes</taxon>
        <taxon>Mycobacteriales</taxon>
        <taxon>Mycobacteriaceae</taxon>
        <taxon>Mycolicibacterium</taxon>
    </lineage>
</organism>
<keyword evidence="8" id="KW-1185">Reference proteome</keyword>
<keyword evidence="3" id="KW-0285">Flavoprotein</keyword>
<keyword evidence="6" id="KW-0503">Monooxygenase</keyword>